<dbReference type="AlphaFoldDB" id="A0AAP2YXG3"/>
<gene>
    <name evidence="2" type="ORF">OB960_05115</name>
</gene>
<evidence type="ECO:0000313" key="3">
    <source>
        <dbReference type="Proteomes" id="UP001321018"/>
    </source>
</evidence>
<accession>A0AAP2YXG3</accession>
<dbReference type="Pfam" id="PF18480">
    <property type="entry name" value="DUF5615"/>
    <property type="match status" value="1"/>
</dbReference>
<comment type="caution">
    <text evidence="2">The sequence shown here is derived from an EMBL/GenBank/DDBJ whole genome shotgun (WGS) entry which is preliminary data.</text>
</comment>
<proteinExistence type="predicted"/>
<name>A0AAP2YXG3_9EURY</name>
<evidence type="ECO:0000313" key="2">
    <source>
        <dbReference type="EMBL" id="MCU4740778.1"/>
    </source>
</evidence>
<dbReference type="RefSeq" id="WP_338002617.1">
    <property type="nucleotide sequence ID" value="NZ_JAOPKA010000002.1"/>
</dbReference>
<dbReference type="InterPro" id="IPR041049">
    <property type="entry name" value="DUF5615"/>
</dbReference>
<reference evidence="2" key="1">
    <citation type="submission" date="2022-09" db="EMBL/GenBank/DDBJ databases">
        <title>Enrichment on poylsaccharides allowed isolation of novel metabolic and taxonomic groups of Haloarchaea.</title>
        <authorList>
            <person name="Sorokin D.Y."/>
            <person name="Elcheninov A.G."/>
            <person name="Khizhniak T.V."/>
            <person name="Kolganova T.V."/>
            <person name="Kublanov I.V."/>
        </authorList>
    </citation>
    <scope>NUCLEOTIDE SEQUENCE</scope>
    <source>
        <strain evidence="2">AArc-xg1-1</strain>
    </source>
</reference>
<evidence type="ECO:0000259" key="1">
    <source>
        <dbReference type="Pfam" id="PF18480"/>
    </source>
</evidence>
<feature type="domain" description="DUF5615" evidence="1">
    <location>
        <begin position="5"/>
        <end position="97"/>
    </location>
</feature>
<protein>
    <submittedName>
        <fullName evidence="2">DUF5615 family PIN-like protein</fullName>
    </submittedName>
</protein>
<organism evidence="2 3">
    <name type="scientific">Natronoglomus mannanivorans</name>
    <dbReference type="NCBI Taxonomy" id="2979990"/>
    <lineage>
        <taxon>Archaea</taxon>
        <taxon>Methanobacteriati</taxon>
        <taxon>Methanobacteriota</taxon>
        <taxon>Stenosarchaea group</taxon>
        <taxon>Halobacteria</taxon>
        <taxon>Halobacteriales</taxon>
        <taxon>Natrialbaceae</taxon>
        <taxon>Natronoglomus</taxon>
    </lineage>
</organism>
<dbReference type="EMBL" id="JAOPKA010000002">
    <property type="protein sequence ID" value="MCU4740778.1"/>
    <property type="molecule type" value="Genomic_DNA"/>
</dbReference>
<dbReference type="Proteomes" id="UP001321018">
    <property type="component" value="Unassembled WGS sequence"/>
</dbReference>
<sequence length="117" mass="13113">MARVQFLADEHIPGPFLTAVDSLGYEVLRVKDEFSEGTADRRLLEFGRETGRVVLTCDTRFTIVDNDIVTDHGGVIYADQAFLQTNPEDAANGIDRIATTMPADEIIENEFYLSDWV</sequence>